<feature type="region of interest" description="Disordered" evidence="1">
    <location>
        <begin position="42"/>
        <end position="68"/>
    </location>
</feature>
<keyword evidence="2" id="KW-0472">Membrane</keyword>
<evidence type="ECO:0000256" key="1">
    <source>
        <dbReference type="SAM" id="MobiDB-lite"/>
    </source>
</evidence>
<evidence type="ECO:0000256" key="2">
    <source>
        <dbReference type="SAM" id="Phobius"/>
    </source>
</evidence>
<name>A0A3P1T6G9_9ACTN</name>
<dbReference type="AlphaFoldDB" id="A0A3P1T6G9"/>
<evidence type="ECO:0000313" key="3">
    <source>
        <dbReference type="EMBL" id="RRD04898.1"/>
    </source>
</evidence>
<dbReference type="OrthoDB" id="5147506at2"/>
<evidence type="ECO:0000313" key="4">
    <source>
        <dbReference type="Proteomes" id="UP000280819"/>
    </source>
</evidence>
<feature type="compositionally biased region" description="Pro residues" evidence="1">
    <location>
        <begin position="53"/>
        <end position="68"/>
    </location>
</feature>
<keyword evidence="2" id="KW-0812">Transmembrane</keyword>
<reference evidence="3 4" key="1">
    <citation type="submission" date="2018-11" db="EMBL/GenBank/DDBJ databases">
        <title>Genomes From Bacteria Associated with the Canine Oral Cavity: a Test Case for Automated Genome-Based Taxonomic Assignment.</title>
        <authorList>
            <person name="Coil D.A."/>
            <person name="Jospin G."/>
            <person name="Darling A.E."/>
            <person name="Wallis C."/>
            <person name="Davis I.J."/>
            <person name="Harris S."/>
            <person name="Eisen J.A."/>
            <person name="Holcombe L.J."/>
            <person name="O'Flynn C."/>
        </authorList>
    </citation>
    <scope>NUCLEOTIDE SEQUENCE [LARGE SCALE GENOMIC DNA]</scope>
    <source>
        <strain evidence="3 4">OH887_COT-365</strain>
    </source>
</reference>
<feature type="transmembrane region" description="Helical" evidence="2">
    <location>
        <begin position="6"/>
        <end position="36"/>
    </location>
</feature>
<sequence>MSLLSNVVGFILTGSFQTLGLELAIGCVVIGPYLLFKSDRKPVSTPQRNWAPPAVPPAAPVAPPPPTPRYEPHESVLRVIVEESNEPQDVRIRKLNNLRYERLITDEEFQAAKARILGI</sequence>
<dbReference type="RefSeq" id="WP_124844673.1">
    <property type="nucleotide sequence ID" value="NZ_RQZG01000008.1"/>
</dbReference>
<organism evidence="3 4">
    <name type="scientific">Arachnia propionica</name>
    <dbReference type="NCBI Taxonomy" id="1750"/>
    <lineage>
        <taxon>Bacteria</taxon>
        <taxon>Bacillati</taxon>
        <taxon>Actinomycetota</taxon>
        <taxon>Actinomycetes</taxon>
        <taxon>Propionibacteriales</taxon>
        <taxon>Propionibacteriaceae</taxon>
        <taxon>Arachnia</taxon>
    </lineage>
</organism>
<proteinExistence type="predicted"/>
<protein>
    <submittedName>
        <fullName evidence="3">SHOCT domain-containing protein</fullName>
    </submittedName>
</protein>
<accession>A0A3P1T6G9</accession>
<gene>
    <name evidence="3" type="ORF">EII34_08195</name>
</gene>
<dbReference type="Proteomes" id="UP000280819">
    <property type="component" value="Unassembled WGS sequence"/>
</dbReference>
<keyword evidence="2" id="KW-1133">Transmembrane helix</keyword>
<dbReference type="EMBL" id="RQZG01000008">
    <property type="protein sequence ID" value="RRD04898.1"/>
    <property type="molecule type" value="Genomic_DNA"/>
</dbReference>
<comment type="caution">
    <text evidence="3">The sequence shown here is derived from an EMBL/GenBank/DDBJ whole genome shotgun (WGS) entry which is preliminary data.</text>
</comment>